<sequence>MKNVGDLLASKSGNFGLLTALMLPVLVLSAGVAIDTANIFSAREALQHAVDDAVLAASKTNENTDERRATFERVLAAGASNGRTLYNVAGDIDFKGSANSLQATGKASADVKLAFLGRFNFADLHLDLDAVSYQSTQSLEVAMVLDNTGSLGANGIKQLRTAAKSLTEILRKQSEKRKKDNGQEKPITAALVPFVTAVNVRNAEWNPKWLSGFDHNPTTAQDSAYVTGGVSNWHLFADLANADQDEVWPESKYLATGTGDWHDGPYAADSEPARVWKGCVEARAKPYNLDDAPPSASDPETLFTPYFAPDEPGKARPVGNSSKYGSSAGNDADYFNNSYLADDILDGKEYDHPGKPSYGEYEFDGADAVADQRKRQSNVTKYTSASQADLSEISETGSLTNGPNRACPSPIVPLTDDFDGLESSISAMNYFNGSGTNVSEGLAWGERVLSPAEPFTGGGGFNDDKVSKAVVLFTDGENAVFGAQKAKINKSDYGAYGYLDSNRFDTTSKGTAVSHVDDWTKTVCANLRSKNVDIYAVLLNADTNSNRKLYRDNCVTDPANYYAVDNASDLESVFKDIGNQLTQLYLMN</sequence>
<reference evidence="2 3" key="1">
    <citation type="submission" date="2019-06" db="EMBL/GenBank/DDBJ databases">
        <authorList>
            <person name="Li M."/>
        </authorList>
    </citation>
    <scope>NUCLEOTIDE SEQUENCE [LARGE SCALE GENOMIC DNA]</scope>
    <source>
        <strain evidence="2 3">BGMRC6574</strain>
    </source>
</reference>
<dbReference type="AlphaFoldDB" id="A0A506TZV2"/>
<keyword evidence="3" id="KW-1185">Reference proteome</keyword>
<dbReference type="PROSITE" id="PS50234">
    <property type="entry name" value="VWFA"/>
    <property type="match status" value="1"/>
</dbReference>
<evidence type="ECO:0000313" key="2">
    <source>
        <dbReference type="EMBL" id="TPW26274.1"/>
    </source>
</evidence>
<evidence type="ECO:0000313" key="3">
    <source>
        <dbReference type="Proteomes" id="UP000320314"/>
    </source>
</evidence>
<gene>
    <name evidence="2" type="ORF">FJU11_15515</name>
</gene>
<dbReference type="SUPFAM" id="SSF53300">
    <property type="entry name" value="vWA-like"/>
    <property type="match status" value="1"/>
</dbReference>
<dbReference type="InterPro" id="IPR036465">
    <property type="entry name" value="vWFA_dom_sf"/>
</dbReference>
<dbReference type="EMBL" id="VHLH01000033">
    <property type="protein sequence ID" value="TPW26274.1"/>
    <property type="molecule type" value="Genomic_DNA"/>
</dbReference>
<dbReference type="RefSeq" id="WP_141167991.1">
    <property type="nucleotide sequence ID" value="NZ_VHLH01000033.1"/>
</dbReference>
<comment type="caution">
    <text evidence="2">The sequence shown here is derived from an EMBL/GenBank/DDBJ whole genome shotgun (WGS) entry which is preliminary data.</text>
</comment>
<feature type="domain" description="VWFA" evidence="1">
    <location>
        <begin position="421"/>
        <end position="577"/>
    </location>
</feature>
<proteinExistence type="predicted"/>
<dbReference type="OrthoDB" id="7522752at2"/>
<dbReference type="Pfam" id="PF13400">
    <property type="entry name" value="Tad"/>
    <property type="match status" value="1"/>
</dbReference>
<organism evidence="2 3">
    <name type="scientific">Pararhizobium mangrovi</name>
    <dbReference type="NCBI Taxonomy" id="2590452"/>
    <lineage>
        <taxon>Bacteria</taxon>
        <taxon>Pseudomonadati</taxon>
        <taxon>Pseudomonadota</taxon>
        <taxon>Alphaproteobacteria</taxon>
        <taxon>Hyphomicrobiales</taxon>
        <taxon>Rhizobiaceae</taxon>
        <taxon>Rhizobium/Agrobacterium group</taxon>
        <taxon>Pararhizobium</taxon>
    </lineage>
</organism>
<name>A0A506TZV2_9HYPH</name>
<evidence type="ECO:0000259" key="1">
    <source>
        <dbReference type="PROSITE" id="PS50234"/>
    </source>
</evidence>
<protein>
    <recommendedName>
        <fullName evidence="1">VWFA domain-containing protein</fullName>
    </recommendedName>
</protein>
<dbReference type="Proteomes" id="UP000320314">
    <property type="component" value="Unassembled WGS sequence"/>
</dbReference>
<dbReference type="Gene3D" id="3.40.50.410">
    <property type="entry name" value="von Willebrand factor, type A domain"/>
    <property type="match status" value="1"/>
</dbReference>
<dbReference type="InterPro" id="IPR028087">
    <property type="entry name" value="Tad_N"/>
</dbReference>
<dbReference type="InterPro" id="IPR002035">
    <property type="entry name" value="VWF_A"/>
</dbReference>
<accession>A0A506TZV2</accession>